<keyword evidence="2" id="KW-1185">Reference proteome</keyword>
<dbReference type="EMBL" id="CP097508">
    <property type="protein sequence ID" value="URE12756.1"/>
    <property type="molecule type" value="Genomic_DNA"/>
</dbReference>
<name>A0A9E7KCU7_9LILI</name>
<accession>A0A9E7KCU7</accession>
<dbReference type="AlphaFoldDB" id="A0A9E7KCU7"/>
<sequence>MTRQFIFLLELEKTPVRRVSSNTMVLGHGLGLPSLPLPPALVDPLIIKNLILAAPLTLLLPARRPNRVPRPLRRVKFPSGAF</sequence>
<evidence type="ECO:0000313" key="1">
    <source>
        <dbReference type="EMBL" id="URE12756.1"/>
    </source>
</evidence>
<proteinExistence type="predicted"/>
<dbReference type="Proteomes" id="UP001055439">
    <property type="component" value="Chromosome 6"/>
</dbReference>
<reference evidence="1" key="1">
    <citation type="submission" date="2022-05" db="EMBL/GenBank/DDBJ databases">
        <title>The Musa troglodytarum L. genome provides insights into the mechanism of non-climacteric behaviour and enrichment of carotenoids.</title>
        <authorList>
            <person name="Wang J."/>
        </authorList>
    </citation>
    <scope>NUCLEOTIDE SEQUENCE</scope>
    <source>
        <tissue evidence="1">Leaf</tissue>
    </source>
</reference>
<gene>
    <name evidence="1" type="ORF">MUK42_04429</name>
</gene>
<protein>
    <submittedName>
        <fullName evidence="1">Uncharacterized protein</fullName>
    </submittedName>
</protein>
<evidence type="ECO:0000313" key="2">
    <source>
        <dbReference type="Proteomes" id="UP001055439"/>
    </source>
</evidence>
<organism evidence="1 2">
    <name type="scientific">Musa troglodytarum</name>
    <name type="common">fe'i banana</name>
    <dbReference type="NCBI Taxonomy" id="320322"/>
    <lineage>
        <taxon>Eukaryota</taxon>
        <taxon>Viridiplantae</taxon>
        <taxon>Streptophyta</taxon>
        <taxon>Embryophyta</taxon>
        <taxon>Tracheophyta</taxon>
        <taxon>Spermatophyta</taxon>
        <taxon>Magnoliopsida</taxon>
        <taxon>Liliopsida</taxon>
        <taxon>Zingiberales</taxon>
        <taxon>Musaceae</taxon>
        <taxon>Musa</taxon>
    </lineage>
</organism>